<keyword evidence="1" id="KW-0479">Metal-binding</keyword>
<feature type="region of interest" description="Disordered" evidence="2">
    <location>
        <begin position="858"/>
        <end position="885"/>
    </location>
</feature>
<dbReference type="Proteomes" id="UP001046870">
    <property type="component" value="Chromosome 2"/>
</dbReference>
<feature type="compositionally biased region" description="Basic and acidic residues" evidence="2">
    <location>
        <begin position="527"/>
        <end position="538"/>
    </location>
</feature>
<gene>
    <name evidence="4" type="ORF">MATL_G00036260</name>
</gene>
<feature type="compositionally biased region" description="Basic and acidic residues" evidence="2">
    <location>
        <begin position="591"/>
        <end position="619"/>
    </location>
</feature>
<keyword evidence="1" id="KW-0862">Zinc</keyword>
<evidence type="ECO:0000313" key="4">
    <source>
        <dbReference type="EMBL" id="KAG7488584.1"/>
    </source>
</evidence>
<protein>
    <recommendedName>
        <fullName evidence="3">CCHC-type domain-containing protein</fullName>
    </recommendedName>
</protein>
<dbReference type="PROSITE" id="PS50158">
    <property type="entry name" value="ZF_CCHC"/>
    <property type="match status" value="1"/>
</dbReference>
<dbReference type="PANTHER" id="PTHR46939">
    <property type="entry name" value="ZINC FINGER CCHC DOMAIN-CONTAINING PROTEIN 2"/>
    <property type="match status" value="1"/>
</dbReference>
<dbReference type="AlphaFoldDB" id="A0A9D3TKB9"/>
<dbReference type="EMBL" id="JAFDVH010000002">
    <property type="protein sequence ID" value="KAG7488584.1"/>
    <property type="molecule type" value="Genomic_DNA"/>
</dbReference>
<proteinExistence type="predicted"/>
<feature type="compositionally biased region" description="Polar residues" evidence="2">
    <location>
        <begin position="456"/>
        <end position="470"/>
    </location>
</feature>
<feature type="region of interest" description="Disordered" evidence="2">
    <location>
        <begin position="1"/>
        <end position="24"/>
    </location>
</feature>
<dbReference type="Pfam" id="PF26034">
    <property type="entry name" value="PHAT_SMAUG"/>
    <property type="match status" value="1"/>
</dbReference>
<dbReference type="Pfam" id="PF00098">
    <property type="entry name" value="zf-CCHC"/>
    <property type="match status" value="1"/>
</dbReference>
<dbReference type="PANTHER" id="PTHR46939:SF1">
    <property type="entry name" value="ZINC FINGER CCHC DOMAIN-CONTAINING PROTEIN 2"/>
    <property type="match status" value="1"/>
</dbReference>
<dbReference type="SMART" id="SM00343">
    <property type="entry name" value="ZnF_C2HC"/>
    <property type="match status" value="1"/>
</dbReference>
<name>A0A9D3TKB9_MEGAT</name>
<feature type="domain" description="CCHC-type" evidence="3">
    <location>
        <begin position="1016"/>
        <end position="1031"/>
    </location>
</feature>
<reference evidence="4" key="1">
    <citation type="submission" date="2021-01" db="EMBL/GenBank/DDBJ databases">
        <authorList>
            <person name="Zahm M."/>
            <person name="Roques C."/>
            <person name="Cabau C."/>
            <person name="Klopp C."/>
            <person name="Donnadieu C."/>
            <person name="Jouanno E."/>
            <person name="Lampietro C."/>
            <person name="Louis A."/>
            <person name="Herpin A."/>
            <person name="Echchiki A."/>
            <person name="Berthelot C."/>
            <person name="Parey E."/>
            <person name="Roest-Crollius H."/>
            <person name="Braasch I."/>
            <person name="Postlethwait J."/>
            <person name="Bobe J."/>
            <person name="Montfort J."/>
            <person name="Bouchez O."/>
            <person name="Begum T."/>
            <person name="Mejri S."/>
            <person name="Adams A."/>
            <person name="Chen W.-J."/>
            <person name="Guiguen Y."/>
        </authorList>
    </citation>
    <scope>NUCLEOTIDE SEQUENCE</scope>
    <source>
        <strain evidence="4">YG-15Mar2019-1</strain>
        <tissue evidence="4">Brain</tissue>
    </source>
</reference>
<comment type="caution">
    <text evidence="4">The sequence shown here is derived from an EMBL/GenBank/DDBJ whole genome shotgun (WGS) entry which is preliminary data.</text>
</comment>
<dbReference type="Pfam" id="PF25479">
    <property type="entry name" value="Vts1"/>
    <property type="match status" value="1"/>
</dbReference>
<organism evidence="4 5">
    <name type="scientific">Megalops atlanticus</name>
    <name type="common">Tarpon</name>
    <name type="synonym">Clupea gigantea</name>
    <dbReference type="NCBI Taxonomy" id="7932"/>
    <lineage>
        <taxon>Eukaryota</taxon>
        <taxon>Metazoa</taxon>
        <taxon>Chordata</taxon>
        <taxon>Craniata</taxon>
        <taxon>Vertebrata</taxon>
        <taxon>Euteleostomi</taxon>
        <taxon>Actinopterygii</taxon>
        <taxon>Neopterygii</taxon>
        <taxon>Teleostei</taxon>
        <taxon>Elopiformes</taxon>
        <taxon>Megalopidae</taxon>
        <taxon>Megalops</taxon>
    </lineage>
</organism>
<dbReference type="Gene3D" id="4.10.60.10">
    <property type="entry name" value="Zinc finger, CCHC-type"/>
    <property type="match status" value="1"/>
</dbReference>
<evidence type="ECO:0000313" key="5">
    <source>
        <dbReference type="Proteomes" id="UP001046870"/>
    </source>
</evidence>
<feature type="compositionally biased region" description="Low complexity" evidence="2">
    <location>
        <begin position="707"/>
        <end position="716"/>
    </location>
</feature>
<dbReference type="InterPro" id="IPR058599">
    <property type="entry name" value="PHAT_Smg/ZCCHC2-like"/>
</dbReference>
<feature type="region of interest" description="Disordered" evidence="2">
    <location>
        <begin position="443"/>
        <end position="624"/>
    </location>
</feature>
<dbReference type="GO" id="GO:0008270">
    <property type="term" value="F:zinc ion binding"/>
    <property type="evidence" value="ECO:0007669"/>
    <property type="project" value="UniProtKB-KW"/>
</dbReference>
<dbReference type="InterPro" id="IPR042793">
    <property type="entry name" value="ZCCHC2"/>
</dbReference>
<feature type="compositionally biased region" description="Acidic residues" evidence="2">
    <location>
        <begin position="13"/>
        <end position="24"/>
    </location>
</feature>
<feature type="region of interest" description="Disordered" evidence="2">
    <location>
        <begin position="707"/>
        <end position="729"/>
    </location>
</feature>
<dbReference type="SUPFAM" id="SSF57756">
    <property type="entry name" value="Retrovirus zinc finger-like domains"/>
    <property type="match status" value="1"/>
</dbReference>
<evidence type="ECO:0000256" key="2">
    <source>
        <dbReference type="SAM" id="MobiDB-lite"/>
    </source>
</evidence>
<sequence length="1059" mass="113988">MLEMKLPMRTAEEGGDDTAEDEQEHTDCNLHIPGPVSQAASNRTEDSARGLGYPLQLDKETVFEWFGLHLNPAKRIEFMCGLLHMCQPLELRFLGSCLEDLARKDFHVLRDFEIRANSPNDLGLLTDVADPVVRSKLLVCLSLLGSDNRECAGILFRILSHVDPALYFKNYGFPVSSYRDPQHLQFHPPCEDGDEFGRPVQGCGPPAEAEVGPLEQLALLFTMASLHPAFPFHQRETVRVQLDKVEVAIEEERRNHQHSSNALLQQNKVPKTDYLSPGAETSLCDRAQTHRGSQSPARKPQREAVHIEKIVLKGISRSRTDKEYSFEVKWSDSSSSHVTKTHHELENFLLKLPKELSTESFEKGILRLLSQGDKYENRELERTLKERFLSAPQSFRQTGKVCGFFLSDSSGPGYSRCNPVPMGKPFKEDCSEASSQEEGVYLEPYPQGHRKKPCSKSPSLSIQSAKSSQAESRRTPHSEHNGVPDWRRKSCSLKPTHEPCGPGPEQHRGEEKWSSIPGNKSKVRAPAADREKGKKVEGRVAYISNGIVRPAPAQPLRQPVGKDSRLDMGSGQDTYGETSSESYSSPSSPQHDGRESLESEDEKDKDTDSHSDDSSKGKAESFLPCKGVGGAAVATVHPLVPAPLKEEPPRLESALSASKFPQLPYMHSVPYLVQNGAPAAEGAAPQQAADGKAGGGLTVTLPAVLHEPASGPAAGGEAEKPLPEPAPLLPAFSASPLGLQQPLIQRFKTVAAPASSESCGAPVHQAPVGAISVIPPGPAYVSPLQPAYPGAEPVLSSGLPPSVPLAEPHAKPPGLALPSGLPASYPPLPAPASVMPSAAALGAPAASQVQAMHELRQLQRGAPAAAAQQQQQQQQQQQPSPAQQMGCGTCGCRGSCGSSHAPNFFFPPQLPRQVFSVPPIFHLTSLCSSSYLNQAHQSNGATQMPFFPHGPSPYAGAPLLHTHSDHVLGTQAGYGLQQMAFNRFYQPVYPSVSMMPGGGAGGGIGAGMKKNGNISCYNCGVSGHFAQECKQPSIDAAQQGGFRLKYVAPHSSEALDNAD</sequence>
<accession>A0A9D3TKB9</accession>
<dbReference type="InterPro" id="IPR036875">
    <property type="entry name" value="Znf_CCHC_sf"/>
</dbReference>
<dbReference type="InterPro" id="IPR001878">
    <property type="entry name" value="Znf_CCHC"/>
</dbReference>
<dbReference type="InterPro" id="IPR057327">
    <property type="entry name" value="Vts1_dom"/>
</dbReference>
<keyword evidence="5" id="KW-1185">Reference proteome</keyword>
<feature type="compositionally biased region" description="Low complexity" evidence="2">
    <location>
        <begin position="862"/>
        <end position="885"/>
    </location>
</feature>
<feature type="compositionally biased region" description="Low complexity" evidence="2">
    <location>
        <begin position="574"/>
        <end position="589"/>
    </location>
</feature>
<keyword evidence="1" id="KW-0863">Zinc-finger</keyword>
<evidence type="ECO:0000259" key="3">
    <source>
        <dbReference type="PROSITE" id="PS50158"/>
    </source>
</evidence>
<feature type="compositionally biased region" description="Basic and acidic residues" evidence="2">
    <location>
        <begin position="471"/>
        <end position="488"/>
    </location>
</feature>
<evidence type="ECO:0000256" key="1">
    <source>
        <dbReference type="PROSITE-ProRule" id="PRU00047"/>
    </source>
</evidence>
<dbReference type="GO" id="GO:0003676">
    <property type="term" value="F:nucleic acid binding"/>
    <property type="evidence" value="ECO:0007669"/>
    <property type="project" value="InterPro"/>
</dbReference>
<dbReference type="OrthoDB" id="6361509at2759"/>